<dbReference type="Pfam" id="PF07542">
    <property type="entry name" value="ATP12"/>
    <property type="match status" value="1"/>
</dbReference>
<evidence type="ECO:0000256" key="1">
    <source>
        <dbReference type="ARBA" id="ARBA00008231"/>
    </source>
</evidence>
<dbReference type="InterPro" id="IPR011419">
    <property type="entry name" value="ATP12_ATP_synth-F1-assembly"/>
</dbReference>
<dbReference type="InterPro" id="IPR023335">
    <property type="entry name" value="ATP12_ortho_dom_sf"/>
</dbReference>
<dbReference type="Gene3D" id="3.30.2180.10">
    <property type="entry name" value="ATP12-like"/>
    <property type="match status" value="1"/>
</dbReference>
<dbReference type="RefSeq" id="WP_245901981.1">
    <property type="nucleotide sequence ID" value="NZ_PZZL01000004.1"/>
</dbReference>
<organism evidence="4 5">
    <name type="scientific">Phreatobacter oligotrophus</name>
    <dbReference type="NCBI Taxonomy" id="1122261"/>
    <lineage>
        <taxon>Bacteria</taxon>
        <taxon>Pseudomonadati</taxon>
        <taxon>Pseudomonadota</taxon>
        <taxon>Alphaproteobacteria</taxon>
        <taxon>Hyphomicrobiales</taxon>
        <taxon>Phreatobacteraceae</taxon>
        <taxon>Phreatobacter</taxon>
    </lineage>
</organism>
<keyword evidence="5" id="KW-1185">Reference proteome</keyword>
<accession>A0A2T4Z5F2</accession>
<dbReference type="EMBL" id="PZZL01000004">
    <property type="protein sequence ID" value="PTM57127.1"/>
    <property type="molecule type" value="Genomic_DNA"/>
</dbReference>
<evidence type="ECO:0000313" key="5">
    <source>
        <dbReference type="Proteomes" id="UP000241808"/>
    </source>
</evidence>
<dbReference type="AlphaFoldDB" id="A0A2T4Z5F2"/>
<evidence type="ECO:0000313" key="4">
    <source>
        <dbReference type="EMBL" id="PTM57127.1"/>
    </source>
</evidence>
<reference evidence="4 5" key="1">
    <citation type="submission" date="2018-04" db="EMBL/GenBank/DDBJ databases">
        <title>Genomic Encyclopedia of Archaeal and Bacterial Type Strains, Phase II (KMG-II): from individual species to whole genera.</title>
        <authorList>
            <person name="Goeker M."/>
        </authorList>
    </citation>
    <scope>NUCLEOTIDE SEQUENCE [LARGE SCALE GENOMIC DNA]</scope>
    <source>
        <strain evidence="4 5">DSM 25521</strain>
    </source>
</reference>
<sequence>MSKSIFDDWFARDMDPAAYDPVAAARQAMKPTYPKRFYKEASVGPSEEGFRLLLDGRAAKTPGRNALAFPTEPLAQAIADEWAALDEFIEPLRMPITRIANSIIDGVLPDPAPVATEIIRFASSDLLCYRADGPRGLVEQQAAAWDPVLSWFRDERGARLILSQGVMFVEQPAPALAAVAAALPAGDGWRIGATHVVTTLTGSALLALALLHGFRDRDAVWTAAHVDEDFQISQWGEDAEASERRAQRRREFDAAATVLARL</sequence>
<dbReference type="Gene3D" id="1.10.3580.10">
    <property type="entry name" value="ATP12 ATPase"/>
    <property type="match status" value="1"/>
</dbReference>
<dbReference type="Proteomes" id="UP000241808">
    <property type="component" value="Unassembled WGS sequence"/>
</dbReference>
<dbReference type="GO" id="GO:0043461">
    <property type="term" value="P:proton-transporting ATP synthase complex assembly"/>
    <property type="evidence" value="ECO:0007669"/>
    <property type="project" value="InterPro"/>
</dbReference>
<evidence type="ECO:0000256" key="2">
    <source>
        <dbReference type="ARBA" id="ARBA00022946"/>
    </source>
</evidence>
<comment type="caution">
    <text evidence="4">The sequence shown here is derived from an EMBL/GenBank/DDBJ whole genome shotgun (WGS) entry which is preliminary data.</text>
</comment>
<name>A0A2T4Z5F2_9HYPH</name>
<proteinExistence type="inferred from homology"/>
<dbReference type="PANTHER" id="PTHR21013:SF10">
    <property type="entry name" value="ATP SYNTHASE MITOCHONDRIAL F1 COMPLEX ASSEMBLY FACTOR 2"/>
    <property type="match status" value="1"/>
</dbReference>
<keyword evidence="2" id="KW-0809">Transit peptide</keyword>
<evidence type="ECO:0000256" key="3">
    <source>
        <dbReference type="ARBA" id="ARBA00023186"/>
    </source>
</evidence>
<gene>
    <name evidence="4" type="ORF">C8P69_104175</name>
</gene>
<comment type="similarity">
    <text evidence="1">Belongs to the ATP12 family.</text>
</comment>
<keyword evidence="3" id="KW-0143">Chaperone</keyword>
<dbReference type="SUPFAM" id="SSF160909">
    <property type="entry name" value="ATP12-like"/>
    <property type="match status" value="1"/>
</dbReference>
<protein>
    <submittedName>
        <fullName evidence="4">Chaperone required for assembly of F1-ATPase</fullName>
    </submittedName>
</protein>
<dbReference type="PANTHER" id="PTHR21013">
    <property type="entry name" value="ATP SYNTHASE MITOCHONDRIAL F1 COMPLEX ASSEMBLY FACTOR 2/ATP12 PROTEIN, MITOCHONDRIAL PRECURSOR"/>
    <property type="match status" value="1"/>
</dbReference>
<dbReference type="InterPro" id="IPR042272">
    <property type="entry name" value="ATP12_ATP_synth-F1-assembly_N"/>
</dbReference>